<reference evidence="14 15" key="1">
    <citation type="journal article" date="2019" name="Int. J. Syst. Evol. Microbiol.">
        <title>The Global Catalogue of Microorganisms (GCM) 10K type strain sequencing project: providing services to taxonomists for standard genome sequencing and annotation.</title>
        <authorList>
            <consortium name="The Broad Institute Genomics Platform"/>
            <consortium name="The Broad Institute Genome Sequencing Center for Infectious Disease"/>
            <person name="Wu L."/>
            <person name="Ma J."/>
        </authorList>
    </citation>
    <scope>NUCLEOTIDE SEQUENCE [LARGE SCALE GENOMIC DNA]</scope>
    <source>
        <strain evidence="14 15">JCM 15577</strain>
    </source>
</reference>
<protein>
    <recommendedName>
        <fullName evidence="3">histidine kinase</fullName>
        <ecNumber evidence="3">2.7.13.3</ecNumber>
    </recommendedName>
</protein>
<evidence type="ECO:0000256" key="8">
    <source>
        <dbReference type="ARBA" id="ARBA00022777"/>
    </source>
</evidence>
<keyword evidence="7 12" id="KW-0812">Transmembrane</keyword>
<comment type="subcellular location">
    <subcellularLocation>
        <location evidence="2">Cell membrane</location>
        <topology evidence="2">Multi-pass membrane protein</topology>
    </subcellularLocation>
</comment>
<keyword evidence="6" id="KW-0808">Transferase</keyword>
<dbReference type="Proteomes" id="UP001501690">
    <property type="component" value="Unassembled WGS sequence"/>
</dbReference>
<comment type="caution">
    <text evidence="14">The sequence shown here is derived from an EMBL/GenBank/DDBJ whole genome shotgun (WGS) entry which is preliminary data.</text>
</comment>
<dbReference type="Gene3D" id="1.10.287.130">
    <property type="match status" value="1"/>
</dbReference>
<dbReference type="InterPro" id="IPR005467">
    <property type="entry name" value="His_kinase_dom"/>
</dbReference>
<feature type="transmembrane region" description="Helical" evidence="12">
    <location>
        <begin position="21"/>
        <end position="42"/>
    </location>
</feature>
<dbReference type="InterPro" id="IPR004358">
    <property type="entry name" value="Sig_transdc_His_kin-like_C"/>
</dbReference>
<dbReference type="InterPro" id="IPR007895">
    <property type="entry name" value="MASE1"/>
</dbReference>
<evidence type="ECO:0000313" key="15">
    <source>
        <dbReference type="Proteomes" id="UP001501690"/>
    </source>
</evidence>
<dbReference type="Pfam" id="PF05231">
    <property type="entry name" value="MASE1"/>
    <property type="match status" value="1"/>
</dbReference>
<dbReference type="SMART" id="SM00388">
    <property type="entry name" value="HisKA"/>
    <property type="match status" value="1"/>
</dbReference>
<feature type="transmembrane region" description="Helical" evidence="12">
    <location>
        <begin position="94"/>
        <end position="115"/>
    </location>
</feature>
<feature type="transmembrane region" description="Helical" evidence="12">
    <location>
        <begin position="48"/>
        <end position="64"/>
    </location>
</feature>
<evidence type="ECO:0000256" key="7">
    <source>
        <dbReference type="ARBA" id="ARBA00022692"/>
    </source>
</evidence>
<comment type="catalytic activity">
    <reaction evidence="1">
        <text>ATP + protein L-histidine = ADP + protein N-phospho-L-histidine.</text>
        <dbReference type="EC" id="2.7.13.3"/>
    </reaction>
</comment>
<evidence type="ECO:0000256" key="9">
    <source>
        <dbReference type="ARBA" id="ARBA00022989"/>
    </source>
</evidence>
<evidence type="ECO:0000256" key="1">
    <source>
        <dbReference type="ARBA" id="ARBA00000085"/>
    </source>
</evidence>
<accession>A0ABN2HWT8</accession>
<dbReference type="PRINTS" id="PR00344">
    <property type="entry name" value="BCTRLSENSOR"/>
</dbReference>
<feature type="transmembrane region" description="Helical" evidence="12">
    <location>
        <begin position="135"/>
        <end position="156"/>
    </location>
</feature>
<dbReference type="PROSITE" id="PS50109">
    <property type="entry name" value="HIS_KIN"/>
    <property type="match status" value="1"/>
</dbReference>
<dbReference type="Gene3D" id="3.30.565.10">
    <property type="entry name" value="Histidine kinase-like ATPase, C-terminal domain"/>
    <property type="match status" value="1"/>
</dbReference>
<feature type="transmembrane region" description="Helical" evidence="12">
    <location>
        <begin position="162"/>
        <end position="184"/>
    </location>
</feature>
<keyword evidence="15" id="KW-1185">Reference proteome</keyword>
<keyword evidence="8" id="KW-0418">Kinase</keyword>
<dbReference type="SMART" id="SM00387">
    <property type="entry name" value="HATPase_c"/>
    <property type="match status" value="1"/>
</dbReference>
<keyword evidence="4" id="KW-1003">Cell membrane</keyword>
<dbReference type="InterPro" id="IPR036097">
    <property type="entry name" value="HisK_dim/P_sf"/>
</dbReference>
<dbReference type="CDD" id="cd00075">
    <property type="entry name" value="HATPase"/>
    <property type="match status" value="1"/>
</dbReference>
<evidence type="ECO:0000256" key="12">
    <source>
        <dbReference type="SAM" id="Phobius"/>
    </source>
</evidence>
<keyword evidence="9 12" id="KW-1133">Transmembrane helix</keyword>
<dbReference type="EMBL" id="BAAAPL010000001">
    <property type="protein sequence ID" value="GAA1694865.1"/>
    <property type="molecule type" value="Genomic_DNA"/>
</dbReference>
<dbReference type="InterPro" id="IPR050736">
    <property type="entry name" value="Sensor_HK_Regulatory"/>
</dbReference>
<gene>
    <name evidence="14" type="ORF">GCM10009808_09940</name>
</gene>
<dbReference type="EC" id="2.7.13.3" evidence="3"/>
<evidence type="ECO:0000256" key="4">
    <source>
        <dbReference type="ARBA" id="ARBA00022475"/>
    </source>
</evidence>
<dbReference type="SUPFAM" id="SSF55874">
    <property type="entry name" value="ATPase domain of HSP90 chaperone/DNA topoisomerase II/histidine kinase"/>
    <property type="match status" value="1"/>
</dbReference>
<keyword evidence="5" id="KW-0597">Phosphoprotein</keyword>
<feature type="transmembrane region" description="Helical" evidence="12">
    <location>
        <begin position="269"/>
        <end position="288"/>
    </location>
</feature>
<evidence type="ECO:0000256" key="3">
    <source>
        <dbReference type="ARBA" id="ARBA00012438"/>
    </source>
</evidence>
<feature type="transmembrane region" description="Helical" evidence="12">
    <location>
        <begin position="243"/>
        <end position="263"/>
    </location>
</feature>
<dbReference type="Pfam" id="PF02518">
    <property type="entry name" value="HATPase_c"/>
    <property type="match status" value="1"/>
</dbReference>
<evidence type="ECO:0000256" key="2">
    <source>
        <dbReference type="ARBA" id="ARBA00004651"/>
    </source>
</evidence>
<dbReference type="RefSeq" id="WP_344070036.1">
    <property type="nucleotide sequence ID" value="NZ_BAAAPL010000001.1"/>
</dbReference>
<keyword evidence="11 12" id="KW-0472">Membrane</keyword>
<name>A0ABN2HWT8_9MICO</name>
<evidence type="ECO:0000313" key="14">
    <source>
        <dbReference type="EMBL" id="GAA1694865.1"/>
    </source>
</evidence>
<organism evidence="14 15">
    <name type="scientific">Microbacterium sediminicola</name>
    <dbReference type="NCBI Taxonomy" id="415210"/>
    <lineage>
        <taxon>Bacteria</taxon>
        <taxon>Bacillati</taxon>
        <taxon>Actinomycetota</taxon>
        <taxon>Actinomycetes</taxon>
        <taxon>Micrococcales</taxon>
        <taxon>Microbacteriaceae</taxon>
        <taxon>Microbacterium</taxon>
    </lineage>
</organism>
<keyword evidence="10" id="KW-0902">Two-component regulatory system</keyword>
<sequence length="678" mass="72495">MSTGQLSYLRATTAPVRRASPWWMWLVVIIAIFVASRAGIAFTPPESPVAAWWPAAGIAAWFALMNPRSRLWAVTVMVVIVTAAANAVGGRDPITSVAFGFANALEIVVFALMLARRGDRRFLLRTIPHAWRFALATLAASTVLGLLVGLIVVIGGGDFAEVTIHVTASHAAAIAMIAPFAALAPRLKMSAPRVEVVAQIVVLCGTLTLLAVSEPGLPLAFVVVGLLAWGSYRLPMWGAISETLLTGIAMLAFTVGGVGPFSSSALSPVAQTTVLAFFLLITGLYNLFLSTSSYELLDANRASRNYAELLTGGFLDSRVGLVIVERAGRTWHVLLANPAAQKMLQREVDGHRRWLSGPIRARAEASLRNERFATFETPDGLVLNLDVSPVTGDPSRVAVQIFDITASVQATQAQLIIERERSATMAARLELDRRQEDFVATASHELRTPITSISGYIELLEEEPDLTDQAREWIQVIDRNTVRLRGLVEDLLALSRATDRSELTRAVERISGHDLIDEVVCILNPVAAERGVTLTVGDCAGEVMGVRAEIVRALGNLASNAVKFTPRGGEVTLESASDEILQGADAAPRAGTRLTVTDTGPGIDTDVLEHVFERFYRAPEAEKESTPGTGLGLAIARELALNNGGTVELASKPGHGVRATLLLPAPTSEPAPASDPEI</sequence>
<evidence type="ECO:0000256" key="5">
    <source>
        <dbReference type="ARBA" id="ARBA00022553"/>
    </source>
</evidence>
<dbReference type="SUPFAM" id="SSF47384">
    <property type="entry name" value="Homodimeric domain of signal transducing histidine kinase"/>
    <property type="match status" value="1"/>
</dbReference>
<dbReference type="InterPro" id="IPR003661">
    <property type="entry name" value="HisK_dim/P_dom"/>
</dbReference>
<proteinExistence type="predicted"/>
<evidence type="ECO:0000256" key="10">
    <source>
        <dbReference type="ARBA" id="ARBA00023012"/>
    </source>
</evidence>
<feature type="transmembrane region" description="Helical" evidence="12">
    <location>
        <begin position="71"/>
        <end position="88"/>
    </location>
</feature>
<dbReference type="CDD" id="cd00082">
    <property type="entry name" value="HisKA"/>
    <property type="match status" value="1"/>
</dbReference>
<dbReference type="InterPro" id="IPR003594">
    <property type="entry name" value="HATPase_dom"/>
</dbReference>
<feature type="transmembrane region" description="Helical" evidence="12">
    <location>
        <begin position="196"/>
        <end position="213"/>
    </location>
</feature>
<dbReference type="InterPro" id="IPR036890">
    <property type="entry name" value="HATPase_C_sf"/>
</dbReference>
<feature type="domain" description="Histidine kinase" evidence="13">
    <location>
        <begin position="441"/>
        <end position="667"/>
    </location>
</feature>
<evidence type="ECO:0000259" key="13">
    <source>
        <dbReference type="PROSITE" id="PS50109"/>
    </source>
</evidence>
<evidence type="ECO:0000256" key="11">
    <source>
        <dbReference type="ARBA" id="ARBA00023136"/>
    </source>
</evidence>
<dbReference type="PANTHER" id="PTHR43711:SF1">
    <property type="entry name" value="HISTIDINE KINASE 1"/>
    <property type="match status" value="1"/>
</dbReference>
<dbReference type="Pfam" id="PF00512">
    <property type="entry name" value="HisKA"/>
    <property type="match status" value="1"/>
</dbReference>
<evidence type="ECO:0000256" key="6">
    <source>
        <dbReference type="ARBA" id="ARBA00022679"/>
    </source>
</evidence>
<dbReference type="PANTHER" id="PTHR43711">
    <property type="entry name" value="TWO-COMPONENT HISTIDINE KINASE"/>
    <property type="match status" value="1"/>
</dbReference>